<reference evidence="2 3" key="1">
    <citation type="submission" date="2020-02" db="EMBL/GenBank/DDBJ databases">
        <title>Bacillus aquiflavi sp. nov., isolated from yellow water of strong flavor Chinese baijiu in Yibin region of China.</title>
        <authorList>
            <person name="Xie J."/>
        </authorList>
    </citation>
    <scope>NUCLEOTIDE SEQUENCE [LARGE SCALE GENOMIC DNA]</scope>
    <source>
        <strain evidence="2 3">SA4</strain>
    </source>
</reference>
<dbReference type="Proteomes" id="UP000481043">
    <property type="component" value="Unassembled WGS sequence"/>
</dbReference>
<dbReference type="AlphaFoldDB" id="A0A6M0QBX8"/>
<evidence type="ECO:0000313" key="3">
    <source>
        <dbReference type="Proteomes" id="UP000481043"/>
    </source>
</evidence>
<keyword evidence="1" id="KW-0472">Membrane</keyword>
<accession>A0A6M0QBX8</accession>
<dbReference type="EMBL" id="JAAIWM010000004">
    <property type="protein sequence ID" value="NEY72548.1"/>
    <property type="molecule type" value="Genomic_DNA"/>
</dbReference>
<comment type="caution">
    <text evidence="2">The sequence shown here is derived from an EMBL/GenBank/DDBJ whole genome shotgun (WGS) entry which is preliminary data.</text>
</comment>
<sequence length="134" mass="15854">MFTFRGDAHKFFLKIKSSQQEQQTQIKEINELTSIIKFYQTLDRSLLHKIKYQMMKEQQASGSIPLLVTTVPWLLFIFSKPLLNLLFGNFNLWVPFVLIYVSLLLLGIYLHFHERAWAKVHIEIIEDILSERAN</sequence>
<evidence type="ECO:0000256" key="1">
    <source>
        <dbReference type="SAM" id="Phobius"/>
    </source>
</evidence>
<feature type="transmembrane region" description="Helical" evidence="1">
    <location>
        <begin position="90"/>
        <end position="112"/>
    </location>
</feature>
<proteinExistence type="predicted"/>
<keyword evidence="3" id="KW-1185">Reference proteome</keyword>
<gene>
    <name evidence="2" type="ORF">G4D63_12495</name>
</gene>
<evidence type="ECO:0000313" key="2">
    <source>
        <dbReference type="EMBL" id="NEY72548.1"/>
    </source>
</evidence>
<feature type="transmembrane region" description="Helical" evidence="1">
    <location>
        <begin position="60"/>
        <end position="78"/>
    </location>
</feature>
<keyword evidence="1" id="KW-0812">Transmembrane</keyword>
<keyword evidence="1" id="KW-1133">Transmembrane helix</keyword>
<dbReference type="RefSeq" id="WP_163180015.1">
    <property type="nucleotide sequence ID" value="NZ_JAAIWM010000004.1"/>
</dbReference>
<name>A0A6M0QBX8_9BACI</name>
<organism evidence="2 3">
    <name type="scientific">Bacillus mesophilus</name>
    <dbReference type="NCBI Taxonomy" id="1808955"/>
    <lineage>
        <taxon>Bacteria</taxon>
        <taxon>Bacillati</taxon>
        <taxon>Bacillota</taxon>
        <taxon>Bacilli</taxon>
        <taxon>Bacillales</taxon>
        <taxon>Bacillaceae</taxon>
        <taxon>Bacillus</taxon>
    </lineage>
</organism>
<protein>
    <submittedName>
        <fullName evidence="2">Uncharacterized protein</fullName>
    </submittedName>
</protein>